<proteinExistence type="predicted"/>
<evidence type="ECO:0000313" key="2">
    <source>
        <dbReference type="EMBL" id="GHI26289.1"/>
    </source>
</evidence>
<feature type="transmembrane region" description="Helical" evidence="1">
    <location>
        <begin position="104"/>
        <end position="125"/>
    </location>
</feature>
<evidence type="ECO:0000256" key="1">
    <source>
        <dbReference type="SAM" id="Phobius"/>
    </source>
</evidence>
<comment type="caution">
    <text evidence="2">The sequence shown here is derived from an EMBL/GenBank/DDBJ whole genome shotgun (WGS) entry which is preliminary data.</text>
</comment>
<dbReference type="RefSeq" id="WP_043225532.1">
    <property type="nucleotide sequence ID" value="NZ_JASERM010000002.1"/>
</dbReference>
<protein>
    <recommendedName>
        <fullName evidence="4">DUF3592 domain-containing protein</fullName>
    </recommendedName>
</protein>
<sequence>MGTLAGSGLVEGVARNVQLRTEVQGSSGNTSSTVVCNFRVEVHDRQGRPLRLVPVEMRGHSFEGAVNEGDRVRAHGKVKRGTLRVKRLHNLTTGAEVSARSTPVALVVLAFALFAAWAVYLFAFAGR</sequence>
<keyword evidence="3" id="KW-1185">Reference proteome</keyword>
<dbReference type="Proteomes" id="UP001052739">
    <property type="component" value="Unassembled WGS sequence"/>
</dbReference>
<gene>
    <name evidence="2" type="ORF">Shyd_76600</name>
</gene>
<name>A0ABQ3PMP7_9ACTN</name>
<evidence type="ECO:0000313" key="3">
    <source>
        <dbReference type="Proteomes" id="UP001052739"/>
    </source>
</evidence>
<accession>A0ABQ3PMP7</accession>
<dbReference type="EMBL" id="BNDW01000102">
    <property type="protein sequence ID" value="GHI26289.1"/>
    <property type="molecule type" value="Genomic_DNA"/>
</dbReference>
<organism evidence="2 3">
    <name type="scientific">Streptomyces hydrogenans</name>
    <dbReference type="NCBI Taxonomy" id="1873719"/>
    <lineage>
        <taxon>Bacteria</taxon>
        <taxon>Bacillati</taxon>
        <taxon>Actinomycetota</taxon>
        <taxon>Actinomycetes</taxon>
        <taxon>Kitasatosporales</taxon>
        <taxon>Streptomycetaceae</taxon>
        <taxon>Streptomyces</taxon>
    </lineage>
</organism>
<reference evidence="2" key="1">
    <citation type="submission" date="2024-05" db="EMBL/GenBank/DDBJ databases">
        <title>Whole genome shotgun sequence of Streptomyces hydrogenans NBRC 13475.</title>
        <authorList>
            <person name="Komaki H."/>
            <person name="Tamura T."/>
        </authorList>
    </citation>
    <scope>NUCLEOTIDE SEQUENCE</scope>
    <source>
        <strain evidence="2">NBRC 13475</strain>
    </source>
</reference>
<keyword evidence="1" id="KW-0472">Membrane</keyword>
<keyword evidence="1" id="KW-1133">Transmembrane helix</keyword>
<keyword evidence="1" id="KW-0812">Transmembrane</keyword>
<evidence type="ECO:0008006" key="4">
    <source>
        <dbReference type="Google" id="ProtNLM"/>
    </source>
</evidence>